<keyword evidence="2" id="KW-1185">Reference proteome</keyword>
<evidence type="ECO:0000313" key="1">
    <source>
        <dbReference type="EMBL" id="GFY08423.1"/>
    </source>
</evidence>
<dbReference type="AlphaFoldDB" id="A0A8X6VHX3"/>
<dbReference type="EMBL" id="BMAU01021280">
    <property type="protein sequence ID" value="GFY08423.1"/>
    <property type="molecule type" value="Genomic_DNA"/>
</dbReference>
<name>A0A8X6VHX3_TRICX</name>
<sequence length="93" mass="11210">MLKTLYYWKNFYSNTIFLLAVQPKSKAYSFEEKKKKLVQKKETNGAMVFHASQLPSYDPRRVFLCRTHHLFRNSRLTRRCQSLYAFHQVNSPF</sequence>
<gene>
    <name evidence="1" type="ORF">TNCV_1358281</name>
</gene>
<comment type="caution">
    <text evidence="1">The sequence shown here is derived from an EMBL/GenBank/DDBJ whole genome shotgun (WGS) entry which is preliminary data.</text>
</comment>
<dbReference type="Proteomes" id="UP000887159">
    <property type="component" value="Unassembled WGS sequence"/>
</dbReference>
<protein>
    <submittedName>
        <fullName evidence="1">Uncharacterized protein</fullName>
    </submittedName>
</protein>
<organism evidence="1 2">
    <name type="scientific">Trichonephila clavipes</name>
    <name type="common">Golden silk orbweaver</name>
    <name type="synonym">Nephila clavipes</name>
    <dbReference type="NCBI Taxonomy" id="2585209"/>
    <lineage>
        <taxon>Eukaryota</taxon>
        <taxon>Metazoa</taxon>
        <taxon>Ecdysozoa</taxon>
        <taxon>Arthropoda</taxon>
        <taxon>Chelicerata</taxon>
        <taxon>Arachnida</taxon>
        <taxon>Araneae</taxon>
        <taxon>Araneomorphae</taxon>
        <taxon>Entelegynae</taxon>
        <taxon>Araneoidea</taxon>
        <taxon>Nephilidae</taxon>
        <taxon>Trichonephila</taxon>
    </lineage>
</organism>
<accession>A0A8X6VHX3</accession>
<evidence type="ECO:0000313" key="2">
    <source>
        <dbReference type="Proteomes" id="UP000887159"/>
    </source>
</evidence>
<reference evidence="1" key="1">
    <citation type="submission" date="2020-08" db="EMBL/GenBank/DDBJ databases">
        <title>Multicomponent nature underlies the extraordinary mechanical properties of spider dragline silk.</title>
        <authorList>
            <person name="Kono N."/>
            <person name="Nakamura H."/>
            <person name="Mori M."/>
            <person name="Yoshida Y."/>
            <person name="Ohtoshi R."/>
            <person name="Malay A.D."/>
            <person name="Moran D.A.P."/>
            <person name="Tomita M."/>
            <person name="Numata K."/>
            <person name="Arakawa K."/>
        </authorList>
    </citation>
    <scope>NUCLEOTIDE SEQUENCE</scope>
</reference>
<proteinExistence type="predicted"/>